<feature type="compositionally biased region" description="Low complexity" evidence="1">
    <location>
        <begin position="189"/>
        <end position="199"/>
    </location>
</feature>
<dbReference type="Proteomes" id="UP000836402">
    <property type="component" value="Unassembled WGS sequence"/>
</dbReference>
<gene>
    <name evidence="2" type="ORF">JKIAZH3_G9048</name>
</gene>
<feature type="compositionally biased region" description="Basic and acidic residues" evidence="1">
    <location>
        <begin position="165"/>
        <end position="188"/>
    </location>
</feature>
<organism evidence="2 3">
    <name type="scientific">Tilletia caries</name>
    <name type="common">wheat bunt fungus</name>
    <dbReference type="NCBI Taxonomy" id="13290"/>
    <lineage>
        <taxon>Eukaryota</taxon>
        <taxon>Fungi</taxon>
        <taxon>Dikarya</taxon>
        <taxon>Basidiomycota</taxon>
        <taxon>Ustilaginomycotina</taxon>
        <taxon>Exobasidiomycetes</taxon>
        <taxon>Tilletiales</taxon>
        <taxon>Tilletiaceae</taxon>
        <taxon>Tilletia</taxon>
    </lineage>
</organism>
<evidence type="ECO:0000313" key="3">
    <source>
        <dbReference type="Proteomes" id="UP000836402"/>
    </source>
</evidence>
<feature type="region of interest" description="Disordered" evidence="1">
    <location>
        <begin position="163"/>
        <end position="333"/>
    </location>
</feature>
<dbReference type="EMBL" id="CAJHJG010005409">
    <property type="protein sequence ID" value="CAD6950031.1"/>
    <property type="molecule type" value="Genomic_DNA"/>
</dbReference>
<protein>
    <submittedName>
        <fullName evidence="2">Uncharacterized protein</fullName>
    </submittedName>
</protein>
<accession>A0ABN7J6Y8</accession>
<evidence type="ECO:0000313" key="2">
    <source>
        <dbReference type="EMBL" id="CAD6950031.1"/>
    </source>
</evidence>
<feature type="compositionally biased region" description="Low complexity" evidence="1">
    <location>
        <begin position="226"/>
        <end position="237"/>
    </location>
</feature>
<name>A0ABN7J6Y8_9BASI</name>
<keyword evidence="3" id="KW-1185">Reference proteome</keyword>
<feature type="compositionally biased region" description="Basic and acidic residues" evidence="1">
    <location>
        <begin position="277"/>
        <end position="293"/>
    </location>
</feature>
<evidence type="ECO:0000256" key="1">
    <source>
        <dbReference type="SAM" id="MobiDB-lite"/>
    </source>
</evidence>
<feature type="compositionally biased region" description="Acidic residues" evidence="1">
    <location>
        <begin position="247"/>
        <end position="259"/>
    </location>
</feature>
<feature type="compositionally biased region" description="Polar residues" evidence="1">
    <location>
        <begin position="296"/>
        <end position="306"/>
    </location>
</feature>
<sequence length="333" mass="35733">MAAIYLIPSTSTSTSTIHGPQAVRTNNHPSAYGLNPFSTTTGNYNGCGSSLALHEYNHAPALIPRYAPRHLSHGEDRYEVDLDVDDIRAALYRHALAIDQAGNAATTLKIPTATTSTPTPSKRDDLTAKAAAQAQQAIQSEDNLKAFTAVFGDLFHEVFGQAPAEAKDETEAESKKATQTDARTERTIEITSSTSATDTDTTHANVNPTTTAHPPRAPSPALSNTSRRSSSSSSSASRKAHVRDADENGEEILTPEDLEPAPTPTPQNWHDEEEERTPEVQHESATKQDDKVDSASGPTPTTQEAASASLVEGEAQRQEDEDDFVELAMSDTE</sequence>
<reference evidence="2" key="1">
    <citation type="submission" date="2020-10" db="EMBL/GenBank/DDBJ databases">
        <authorList>
            <person name="Sedaghatjoo S."/>
        </authorList>
    </citation>
    <scope>NUCLEOTIDE SEQUENCE</scope>
    <source>
        <strain evidence="2">AZH3</strain>
    </source>
</reference>
<proteinExistence type="predicted"/>
<feature type="compositionally biased region" description="Polar residues" evidence="1">
    <location>
        <begin position="203"/>
        <end position="212"/>
    </location>
</feature>
<comment type="caution">
    <text evidence="2">The sequence shown here is derived from an EMBL/GenBank/DDBJ whole genome shotgun (WGS) entry which is preliminary data.</text>
</comment>